<dbReference type="EMBL" id="SOBK01000003">
    <property type="protein sequence ID" value="TDT90010.1"/>
    <property type="molecule type" value="Genomic_DNA"/>
</dbReference>
<protein>
    <submittedName>
        <fullName evidence="3">HD domain-containing protein</fullName>
    </submittedName>
</protein>
<dbReference type="SUPFAM" id="SSF109604">
    <property type="entry name" value="HD-domain/PDEase-like"/>
    <property type="match status" value="1"/>
</dbReference>
<dbReference type="Proteomes" id="UP000055611">
    <property type="component" value="Chromosome"/>
</dbReference>
<dbReference type="Proteomes" id="UP000295506">
    <property type="component" value="Unassembled WGS sequence"/>
</dbReference>
<sequence>MRLHEHLRLVREFAEGHLRDDEDHDYHIRLKLEHSMRVLDNGVHILREEGITGRTADLATMAALYHDIGRFPQFDRWGTYRDADSVNHGRMGVLTLRRLDLGDDFTPRELRLIRAAVGLHNAKEVNPALRDPLATLVQVTRDADKADIFHVILDHLSQPHNPNRVVIHKLKEDPARFTPAVLETVSSGMTCDYASLRYANDFVLLIVGWVFSLSYRATERLLLSRGLVDKAFGLLPEDAGIDRLRTKVMAHLQRP</sequence>
<dbReference type="OrthoDB" id="9797344at2"/>
<name>A0A126QNP9_9BACT</name>
<dbReference type="InterPro" id="IPR003607">
    <property type="entry name" value="HD/PDEase_dom"/>
</dbReference>
<dbReference type="RefSeq" id="WP_066803625.1">
    <property type="nucleotide sequence ID" value="NZ_CP014206.1"/>
</dbReference>
<gene>
    <name evidence="2" type="ORF">AWY79_10990</name>
    <name evidence="3" type="ORF">EDC59_103314</name>
</gene>
<reference evidence="3 5" key="2">
    <citation type="submission" date="2019-03" db="EMBL/GenBank/DDBJ databases">
        <title>Genomic Encyclopedia of Type Strains, Phase IV (KMG-IV): sequencing the most valuable type-strain genomes for metagenomic binning, comparative biology and taxonomic classification.</title>
        <authorList>
            <person name="Goeker M."/>
        </authorList>
    </citation>
    <scope>NUCLEOTIDE SEQUENCE [LARGE SCALE GENOMIC DNA]</scope>
    <source>
        <strain evidence="3 5">DSM 101483</strain>
    </source>
</reference>
<evidence type="ECO:0000313" key="3">
    <source>
        <dbReference type="EMBL" id="TDT90010.1"/>
    </source>
</evidence>
<feature type="domain" description="HD" evidence="1">
    <location>
        <begin position="31"/>
        <end position="149"/>
    </location>
</feature>
<dbReference type="CDD" id="cd00077">
    <property type="entry name" value="HDc"/>
    <property type="match status" value="1"/>
</dbReference>
<dbReference type="InterPro" id="IPR006674">
    <property type="entry name" value="HD_domain"/>
</dbReference>
<keyword evidence="4" id="KW-1185">Reference proteome</keyword>
<dbReference type="EMBL" id="CP014206">
    <property type="protein sequence ID" value="AMK11602.1"/>
    <property type="molecule type" value="Genomic_DNA"/>
</dbReference>
<reference evidence="2 4" key="1">
    <citation type="journal article" date="2016" name="Front. Microbiol.">
        <title>Genome Sequence of the Piezophilic, Mesophilic Sulfate-Reducing Bacterium Desulfovibrio indicus J2T.</title>
        <authorList>
            <person name="Cao J."/>
            <person name="Maignien L."/>
            <person name="Shao Z."/>
            <person name="Alain K."/>
            <person name="Jebbar M."/>
        </authorList>
    </citation>
    <scope>NUCLEOTIDE SEQUENCE [LARGE SCALE GENOMIC DNA]</scope>
    <source>
        <strain evidence="2 4">J2</strain>
    </source>
</reference>
<dbReference type="Gene3D" id="1.10.3210.10">
    <property type="entry name" value="Hypothetical protein af1432"/>
    <property type="match status" value="1"/>
</dbReference>
<dbReference type="Pfam" id="PF01966">
    <property type="entry name" value="HD"/>
    <property type="match status" value="1"/>
</dbReference>
<organism evidence="3 5">
    <name type="scientific">Pseudodesulfovibrio indicus</name>
    <dbReference type="NCBI Taxonomy" id="1716143"/>
    <lineage>
        <taxon>Bacteria</taxon>
        <taxon>Pseudomonadati</taxon>
        <taxon>Thermodesulfobacteriota</taxon>
        <taxon>Desulfovibrionia</taxon>
        <taxon>Desulfovibrionales</taxon>
        <taxon>Desulfovibrionaceae</taxon>
    </lineage>
</organism>
<evidence type="ECO:0000313" key="2">
    <source>
        <dbReference type="EMBL" id="AMK11602.1"/>
    </source>
</evidence>
<dbReference type="KEGG" id="dej:AWY79_10990"/>
<evidence type="ECO:0000259" key="1">
    <source>
        <dbReference type="PROSITE" id="PS51831"/>
    </source>
</evidence>
<proteinExistence type="predicted"/>
<dbReference type="AlphaFoldDB" id="A0A126QNP9"/>
<accession>A0A126QNP9</accession>
<evidence type="ECO:0000313" key="5">
    <source>
        <dbReference type="Proteomes" id="UP000295506"/>
    </source>
</evidence>
<dbReference type="PROSITE" id="PS51831">
    <property type="entry name" value="HD"/>
    <property type="match status" value="1"/>
</dbReference>
<evidence type="ECO:0000313" key="4">
    <source>
        <dbReference type="Proteomes" id="UP000055611"/>
    </source>
</evidence>